<dbReference type="InterPro" id="IPR002611">
    <property type="entry name" value="IstB_ATP-bd"/>
</dbReference>
<evidence type="ECO:0000313" key="3">
    <source>
        <dbReference type="Proteomes" id="UP000030661"/>
    </source>
</evidence>
<dbReference type="STRING" id="1499967.U27_01322"/>
<sequence length="254" mass="29352">MEEKCPVCRGTGWNVTVRNGIEFAERCQCVQTQRKCDLMQQARIPKRYAECSFDNFKLEHWPDESIQKAKRQVEYFVHAYPAVESGILLMGPPGTGKTHLAVAAIKSLIDQKEVGCVFYDFRDLLKTLQNSYAKEADISELDVLQPVLTVEVLLLDELGASKISSWVQDTLAHILNYRYNEKLSTIITSNWMDEEMKDTSGWLDKQEETLDKRIGYRLRSRLYEMCETVQIQPACLDYRKILHAKNKNRVAHLL</sequence>
<dbReference type="Gene3D" id="3.40.50.300">
    <property type="entry name" value="P-loop containing nucleotide triphosphate hydrolases"/>
    <property type="match status" value="1"/>
</dbReference>
<dbReference type="InterPro" id="IPR027417">
    <property type="entry name" value="P-loop_NTPase"/>
</dbReference>
<dbReference type="Pfam" id="PF01695">
    <property type="entry name" value="IstB_IS21"/>
    <property type="match status" value="1"/>
</dbReference>
<dbReference type="AlphaFoldDB" id="A0A081CA17"/>
<gene>
    <name evidence="2" type="ORF">U27_01322</name>
</gene>
<dbReference type="PANTHER" id="PTHR30050:SF4">
    <property type="entry name" value="ATP-BINDING PROTEIN RV3427C IN INSERTION SEQUENCE-RELATED"/>
    <property type="match status" value="1"/>
</dbReference>
<dbReference type="Proteomes" id="UP000030661">
    <property type="component" value="Unassembled WGS sequence"/>
</dbReference>
<name>A0A081CA17_VECG1</name>
<keyword evidence="3" id="KW-1185">Reference proteome</keyword>
<dbReference type="GO" id="GO:0006260">
    <property type="term" value="P:DNA replication"/>
    <property type="evidence" value="ECO:0007669"/>
    <property type="project" value="TreeGrafter"/>
</dbReference>
<dbReference type="PANTHER" id="PTHR30050">
    <property type="entry name" value="CHROMOSOMAL REPLICATION INITIATOR PROTEIN DNAA"/>
    <property type="match status" value="1"/>
</dbReference>
<proteinExistence type="predicted"/>
<evidence type="ECO:0000259" key="1">
    <source>
        <dbReference type="Pfam" id="PF01695"/>
    </source>
</evidence>
<dbReference type="CDD" id="cd00009">
    <property type="entry name" value="AAA"/>
    <property type="match status" value="1"/>
</dbReference>
<dbReference type="eggNOG" id="COG1484">
    <property type="taxonomic scope" value="Bacteria"/>
</dbReference>
<dbReference type="GO" id="GO:0005524">
    <property type="term" value="F:ATP binding"/>
    <property type="evidence" value="ECO:0007669"/>
    <property type="project" value="InterPro"/>
</dbReference>
<feature type="domain" description="IstB-like ATP-binding" evidence="1">
    <location>
        <begin position="80"/>
        <end position="232"/>
    </location>
</feature>
<dbReference type="HOGENOM" id="CLU_062999_3_2_0"/>
<protein>
    <submittedName>
        <fullName evidence="2">DNA replication protein, DNAC-like protein</fullName>
    </submittedName>
</protein>
<dbReference type="SUPFAM" id="SSF52540">
    <property type="entry name" value="P-loop containing nucleoside triphosphate hydrolases"/>
    <property type="match status" value="1"/>
</dbReference>
<evidence type="ECO:0000313" key="2">
    <source>
        <dbReference type="EMBL" id="GAK61422.1"/>
    </source>
</evidence>
<dbReference type="EMBL" id="DF820479">
    <property type="protein sequence ID" value="GAK61422.1"/>
    <property type="molecule type" value="Genomic_DNA"/>
</dbReference>
<accession>A0A081CA17</accession>
<reference evidence="2" key="1">
    <citation type="journal article" date="2015" name="PeerJ">
        <title>First genomic representation of candidate bacterial phylum KSB3 points to enhanced environmental sensing as a trigger of wastewater bulking.</title>
        <authorList>
            <person name="Sekiguchi Y."/>
            <person name="Ohashi A."/>
            <person name="Parks D.H."/>
            <person name="Yamauchi T."/>
            <person name="Tyson G.W."/>
            <person name="Hugenholtz P."/>
        </authorList>
    </citation>
    <scope>NUCLEOTIDE SEQUENCE [LARGE SCALE GENOMIC DNA]</scope>
</reference>
<organism evidence="2">
    <name type="scientific">Vecturithrix granuli</name>
    <dbReference type="NCBI Taxonomy" id="1499967"/>
    <lineage>
        <taxon>Bacteria</taxon>
        <taxon>Candidatus Moduliflexota</taxon>
        <taxon>Candidatus Vecturitrichia</taxon>
        <taxon>Candidatus Vecturitrichales</taxon>
        <taxon>Candidatus Vecturitrichaceae</taxon>
        <taxon>Candidatus Vecturithrix</taxon>
    </lineage>
</organism>